<feature type="region of interest" description="Disordered" evidence="1">
    <location>
        <begin position="187"/>
        <end position="225"/>
    </location>
</feature>
<accession>A0A8E2JTJ2</accession>
<gene>
    <name evidence="2" type="ORF">AOQ84DRAFT_388450</name>
</gene>
<sequence length="248" mass="28211">MTLLINDYIRVLYDEANSDKYEHSSISFWNYLLTKVYFTEDWFFTDREKPASPDDPLRRVDEQVRYFERGSMKTRVLCIHEGKKAGEGDSAVANVEGQAFEACATYCASSGMTHVYALTTIGTYARTWKYSSEEQEDRQFVALFGSAGLTNRAAYVDANSALAIQLDQSFRHMKQFLPSGAADQALQQPGQSRLHATGSDPSQIVPSSAGTTSDQQKEFTAAQQDGEWHWSKVHQKYYRFDKVNWIFQ</sequence>
<dbReference type="Proteomes" id="UP000250140">
    <property type="component" value="Unassembled WGS sequence"/>
</dbReference>
<keyword evidence="3" id="KW-1185">Reference proteome</keyword>
<reference evidence="2 3" key="1">
    <citation type="journal article" date="2016" name="Nat. Commun.">
        <title>Ectomycorrhizal ecology is imprinted in the genome of the dominant symbiotic fungus Cenococcum geophilum.</title>
        <authorList>
            <consortium name="DOE Joint Genome Institute"/>
            <person name="Peter M."/>
            <person name="Kohler A."/>
            <person name="Ohm R.A."/>
            <person name="Kuo A."/>
            <person name="Krutzmann J."/>
            <person name="Morin E."/>
            <person name="Arend M."/>
            <person name="Barry K.W."/>
            <person name="Binder M."/>
            <person name="Choi C."/>
            <person name="Clum A."/>
            <person name="Copeland A."/>
            <person name="Grisel N."/>
            <person name="Haridas S."/>
            <person name="Kipfer T."/>
            <person name="LaButti K."/>
            <person name="Lindquist E."/>
            <person name="Lipzen A."/>
            <person name="Maire R."/>
            <person name="Meier B."/>
            <person name="Mihaltcheva S."/>
            <person name="Molinier V."/>
            <person name="Murat C."/>
            <person name="Poggeler S."/>
            <person name="Quandt C.A."/>
            <person name="Sperisen C."/>
            <person name="Tritt A."/>
            <person name="Tisserant E."/>
            <person name="Crous P.W."/>
            <person name="Henrissat B."/>
            <person name="Nehls U."/>
            <person name="Egli S."/>
            <person name="Spatafora J.W."/>
            <person name="Grigoriev I.V."/>
            <person name="Martin F.M."/>
        </authorList>
    </citation>
    <scope>NUCLEOTIDE SEQUENCE [LARGE SCALE GENOMIC DNA]</scope>
    <source>
        <strain evidence="2 3">CBS 207.34</strain>
    </source>
</reference>
<proteinExistence type="predicted"/>
<evidence type="ECO:0000313" key="3">
    <source>
        <dbReference type="Proteomes" id="UP000250140"/>
    </source>
</evidence>
<evidence type="ECO:0000313" key="2">
    <source>
        <dbReference type="EMBL" id="OCL09029.1"/>
    </source>
</evidence>
<dbReference type="EMBL" id="KV749534">
    <property type="protein sequence ID" value="OCL09029.1"/>
    <property type="molecule type" value="Genomic_DNA"/>
</dbReference>
<organism evidence="2 3">
    <name type="scientific">Glonium stellatum</name>
    <dbReference type="NCBI Taxonomy" id="574774"/>
    <lineage>
        <taxon>Eukaryota</taxon>
        <taxon>Fungi</taxon>
        <taxon>Dikarya</taxon>
        <taxon>Ascomycota</taxon>
        <taxon>Pezizomycotina</taxon>
        <taxon>Dothideomycetes</taxon>
        <taxon>Pleosporomycetidae</taxon>
        <taxon>Gloniales</taxon>
        <taxon>Gloniaceae</taxon>
        <taxon>Glonium</taxon>
    </lineage>
</organism>
<evidence type="ECO:0000256" key="1">
    <source>
        <dbReference type="SAM" id="MobiDB-lite"/>
    </source>
</evidence>
<feature type="compositionally biased region" description="Polar residues" evidence="1">
    <location>
        <begin position="199"/>
        <end position="214"/>
    </location>
</feature>
<dbReference type="OrthoDB" id="3942694at2759"/>
<dbReference type="AlphaFoldDB" id="A0A8E2JTJ2"/>
<name>A0A8E2JTJ2_9PEZI</name>
<protein>
    <submittedName>
        <fullName evidence="2">Uncharacterized protein</fullName>
    </submittedName>
</protein>